<evidence type="ECO:0000256" key="14">
    <source>
        <dbReference type="SAM" id="MobiDB-lite"/>
    </source>
</evidence>
<evidence type="ECO:0000256" key="8">
    <source>
        <dbReference type="ARBA" id="ARBA00023163"/>
    </source>
</evidence>
<evidence type="ECO:0000256" key="11">
    <source>
        <dbReference type="ARBA" id="ARBA00060201"/>
    </source>
</evidence>
<evidence type="ECO:0000256" key="7">
    <source>
        <dbReference type="ARBA" id="ARBA00023125"/>
    </source>
</evidence>
<comment type="subcellular location">
    <subcellularLocation>
        <location evidence="1">Nucleus</location>
    </subcellularLocation>
</comment>
<keyword evidence="9" id="KW-0539">Nucleus</keyword>
<keyword evidence="2" id="KW-0217">Developmental protein</keyword>
<proteinExistence type="predicted"/>
<keyword evidence="5" id="KW-0524">Neurogenesis</keyword>
<keyword evidence="7" id="KW-0238">DNA-binding</keyword>
<evidence type="ECO:0000256" key="2">
    <source>
        <dbReference type="ARBA" id="ARBA00022473"/>
    </source>
</evidence>
<dbReference type="GO" id="GO:0048513">
    <property type="term" value="P:animal organ development"/>
    <property type="evidence" value="ECO:0007669"/>
    <property type="project" value="UniProtKB-ARBA"/>
</dbReference>
<dbReference type="PROSITE" id="PS50888">
    <property type="entry name" value="BHLH"/>
    <property type="match status" value="1"/>
</dbReference>
<evidence type="ECO:0000313" key="16">
    <source>
        <dbReference type="Ensembl" id="ENSLLEP00000014491.1"/>
    </source>
</evidence>
<evidence type="ECO:0000256" key="10">
    <source>
        <dbReference type="ARBA" id="ARBA00023791"/>
    </source>
</evidence>
<evidence type="ECO:0000256" key="5">
    <source>
        <dbReference type="ARBA" id="ARBA00022902"/>
    </source>
</evidence>
<dbReference type="FunFam" id="4.10.280.10:FF:000033">
    <property type="entry name" value="Transcription factor HES-5"/>
    <property type="match status" value="1"/>
</dbReference>
<dbReference type="Ensembl" id="ENSLLET00000015056.1">
    <property type="protein sequence ID" value="ENSLLEP00000014491.1"/>
    <property type="gene ID" value="ENSLLEG00000009212.1"/>
</dbReference>
<keyword evidence="4" id="KW-0221">Differentiation</keyword>
<dbReference type="Pfam" id="PF00010">
    <property type="entry name" value="HLH"/>
    <property type="match status" value="1"/>
</dbReference>
<name>A0A8C5PCM4_9ANUR</name>
<protein>
    <recommendedName>
        <fullName evidence="12">Transcription factor HES-5</fullName>
    </recommendedName>
    <alternativeName>
        <fullName evidence="13">Hairy and enhancer of split 5</fullName>
    </alternativeName>
</protein>
<dbReference type="SUPFAM" id="SSF47459">
    <property type="entry name" value="HLH, helix-loop-helix DNA-binding domain"/>
    <property type="match status" value="1"/>
</dbReference>
<dbReference type="InterPro" id="IPR036638">
    <property type="entry name" value="HLH_DNA-bd_sf"/>
</dbReference>
<dbReference type="GO" id="GO:0046983">
    <property type="term" value="F:protein dimerization activity"/>
    <property type="evidence" value="ECO:0007669"/>
    <property type="project" value="InterPro"/>
</dbReference>
<reference evidence="16" key="2">
    <citation type="submission" date="2025-09" db="UniProtKB">
        <authorList>
            <consortium name="Ensembl"/>
        </authorList>
    </citation>
    <scope>IDENTIFICATION</scope>
</reference>
<dbReference type="Gene3D" id="4.10.280.10">
    <property type="entry name" value="Helix-loop-helix DNA-binding domain"/>
    <property type="match status" value="1"/>
</dbReference>
<evidence type="ECO:0000256" key="3">
    <source>
        <dbReference type="ARBA" id="ARBA00022491"/>
    </source>
</evidence>
<evidence type="ECO:0000256" key="13">
    <source>
        <dbReference type="ARBA" id="ARBA00081413"/>
    </source>
</evidence>
<dbReference type="OrthoDB" id="6085656at2759"/>
<dbReference type="SMART" id="SM00353">
    <property type="entry name" value="HLH"/>
    <property type="match status" value="1"/>
</dbReference>
<dbReference type="GO" id="GO:0000122">
    <property type="term" value="P:negative regulation of transcription by RNA polymerase II"/>
    <property type="evidence" value="ECO:0007669"/>
    <property type="project" value="UniProtKB-ARBA"/>
</dbReference>
<dbReference type="CDD" id="cd11461">
    <property type="entry name" value="bHLH-O_HES5"/>
    <property type="match status" value="1"/>
</dbReference>
<dbReference type="GO" id="GO:0030154">
    <property type="term" value="P:cell differentiation"/>
    <property type="evidence" value="ECO:0007669"/>
    <property type="project" value="UniProtKB-KW"/>
</dbReference>
<evidence type="ECO:0000259" key="15">
    <source>
        <dbReference type="PROSITE" id="PS50888"/>
    </source>
</evidence>
<accession>A0A8C5PCM4</accession>
<evidence type="ECO:0000313" key="17">
    <source>
        <dbReference type="Proteomes" id="UP000694569"/>
    </source>
</evidence>
<reference evidence="16" key="1">
    <citation type="submission" date="2025-08" db="UniProtKB">
        <authorList>
            <consortium name="Ensembl"/>
        </authorList>
    </citation>
    <scope>IDENTIFICATION</scope>
</reference>
<evidence type="ECO:0000256" key="4">
    <source>
        <dbReference type="ARBA" id="ARBA00022782"/>
    </source>
</evidence>
<keyword evidence="17" id="KW-1185">Reference proteome</keyword>
<evidence type="ECO:0000256" key="9">
    <source>
        <dbReference type="ARBA" id="ARBA00023242"/>
    </source>
</evidence>
<keyword evidence="6" id="KW-0805">Transcription regulation</keyword>
<dbReference type="InterPro" id="IPR011598">
    <property type="entry name" value="bHLH_dom"/>
</dbReference>
<keyword evidence="3" id="KW-0678">Repressor</keyword>
<sequence length="159" mass="19129">MYATTSSNATMNSQGDDFTPKNSLRYIRKPVVEKMRRDRINRSIKQLRLLLEKEFHKNHPNSKLEKADILEMTVNYLKEQHLERTADTFVRKRHFQDCYQGYRRCMEETFQYLSLAEKETPRHTMLINYFQGYHQQSVAKDLPQENKTPSSTPLIWRPW</sequence>
<dbReference type="GO" id="GO:0005634">
    <property type="term" value="C:nucleus"/>
    <property type="evidence" value="ECO:0007669"/>
    <property type="project" value="UniProtKB-SubCell"/>
</dbReference>
<dbReference type="GO" id="GO:0045596">
    <property type="term" value="P:negative regulation of cell differentiation"/>
    <property type="evidence" value="ECO:0007669"/>
    <property type="project" value="UniProtKB-ARBA"/>
</dbReference>
<dbReference type="AlphaFoldDB" id="A0A8C5PCM4"/>
<dbReference type="GO" id="GO:0097150">
    <property type="term" value="P:neuronal stem cell population maintenance"/>
    <property type="evidence" value="ECO:0007669"/>
    <property type="project" value="UniProtKB-ARBA"/>
</dbReference>
<dbReference type="PANTHER" id="PTHR10985">
    <property type="entry name" value="BASIC HELIX-LOOP-HELIX TRANSCRIPTION FACTOR, HES-RELATED"/>
    <property type="match status" value="1"/>
</dbReference>
<dbReference type="GO" id="GO:0007399">
    <property type="term" value="P:nervous system development"/>
    <property type="evidence" value="ECO:0007669"/>
    <property type="project" value="UniProtKB-KW"/>
</dbReference>
<feature type="domain" description="BHLH" evidence="15">
    <location>
        <begin position="24"/>
        <end position="80"/>
    </location>
</feature>
<dbReference type="Proteomes" id="UP000694569">
    <property type="component" value="Unplaced"/>
</dbReference>
<dbReference type="GeneTree" id="ENSGT00940000163190"/>
<keyword evidence="8" id="KW-0804">Transcription</keyword>
<evidence type="ECO:0000256" key="1">
    <source>
        <dbReference type="ARBA" id="ARBA00004123"/>
    </source>
</evidence>
<feature type="region of interest" description="Disordered" evidence="14">
    <location>
        <begin position="1"/>
        <end position="21"/>
    </location>
</feature>
<comment type="function">
    <text evidence="11">Transcriptional repressor of genes that require a bHLH protein for their transcription. Plays an important role as neurogenesis negative regulator.</text>
</comment>
<comment type="subunit">
    <text evidence="10">Transcription repression requires formation of a complex with a corepressor protein of the Groucho/TLE family.</text>
</comment>
<dbReference type="GO" id="GO:0003677">
    <property type="term" value="F:DNA binding"/>
    <property type="evidence" value="ECO:0007669"/>
    <property type="project" value="UniProtKB-KW"/>
</dbReference>
<dbReference type="InterPro" id="IPR050370">
    <property type="entry name" value="HES_HEY"/>
</dbReference>
<evidence type="ECO:0000256" key="6">
    <source>
        <dbReference type="ARBA" id="ARBA00023015"/>
    </source>
</evidence>
<organism evidence="16 17">
    <name type="scientific">Leptobrachium leishanense</name>
    <name type="common">Leishan spiny toad</name>
    <dbReference type="NCBI Taxonomy" id="445787"/>
    <lineage>
        <taxon>Eukaryota</taxon>
        <taxon>Metazoa</taxon>
        <taxon>Chordata</taxon>
        <taxon>Craniata</taxon>
        <taxon>Vertebrata</taxon>
        <taxon>Euteleostomi</taxon>
        <taxon>Amphibia</taxon>
        <taxon>Batrachia</taxon>
        <taxon>Anura</taxon>
        <taxon>Pelobatoidea</taxon>
        <taxon>Megophryidae</taxon>
        <taxon>Leptobrachium</taxon>
    </lineage>
</organism>
<evidence type="ECO:0000256" key="12">
    <source>
        <dbReference type="ARBA" id="ARBA00072975"/>
    </source>
</evidence>